<dbReference type="InterPro" id="IPR017871">
    <property type="entry name" value="ABC_transporter-like_CS"/>
</dbReference>
<keyword evidence="6" id="KW-0067">ATP-binding</keyword>
<comment type="caution">
    <text evidence="10">The sequence shown here is derived from an EMBL/GenBank/DDBJ whole genome shotgun (WGS) entry which is preliminary data.</text>
</comment>
<dbReference type="PATRIC" id="fig|1423726.3.peg.2478"/>
<dbReference type="InterPro" id="IPR003439">
    <property type="entry name" value="ABC_transporter-like_ATP-bd"/>
</dbReference>
<gene>
    <name evidence="10" type="ORF">FC07_GL002387</name>
</gene>
<dbReference type="InterPro" id="IPR003593">
    <property type="entry name" value="AAA+_ATPase"/>
</dbReference>
<evidence type="ECO:0000259" key="9">
    <source>
        <dbReference type="PROSITE" id="PS50893"/>
    </source>
</evidence>
<dbReference type="InterPro" id="IPR050086">
    <property type="entry name" value="MetN_ABC_transporter-like"/>
</dbReference>
<dbReference type="AlphaFoldDB" id="A0A0R1GZN1"/>
<evidence type="ECO:0000256" key="2">
    <source>
        <dbReference type="ARBA" id="ARBA00005417"/>
    </source>
</evidence>
<dbReference type="GO" id="GO:0005524">
    <property type="term" value="F:ATP binding"/>
    <property type="evidence" value="ECO:0007669"/>
    <property type="project" value="UniProtKB-KW"/>
</dbReference>
<dbReference type="GO" id="GO:0005886">
    <property type="term" value="C:plasma membrane"/>
    <property type="evidence" value="ECO:0007669"/>
    <property type="project" value="UniProtKB-SubCell"/>
</dbReference>
<dbReference type="Gene3D" id="3.40.50.300">
    <property type="entry name" value="P-loop containing nucleotide triphosphate hydrolases"/>
    <property type="match status" value="1"/>
</dbReference>
<comment type="similarity">
    <text evidence="2">Belongs to the ABC transporter superfamily.</text>
</comment>
<dbReference type="GO" id="GO:0016887">
    <property type="term" value="F:ATP hydrolysis activity"/>
    <property type="evidence" value="ECO:0007669"/>
    <property type="project" value="InterPro"/>
</dbReference>
<keyword evidence="7" id="KW-0029">Amino-acid transport</keyword>
<evidence type="ECO:0000256" key="6">
    <source>
        <dbReference type="ARBA" id="ARBA00022840"/>
    </source>
</evidence>
<name>A0A0R1GZN1_9LACO</name>
<organism evidence="10 11">
    <name type="scientific">Loigolactobacillus bifermentans DSM 20003</name>
    <dbReference type="NCBI Taxonomy" id="1423726"/>
    <lineage>
        <taxon>Bacteria</taxon>
        <taxon>Bacillati</taxon>
        <taxon>Bacillota</taxon>
        <taxon>Bacilli</taxon>
        <taxon>Lactobacillales</taxon>
        <taxon>Lactobacillaceae</taxon>
        <taxon>Loigolactobacillus</taxon>
    </lineage>
</organism>
<dbReference type="CDD" id="cd03262">
    <property type="entry name" value="ABC_HisP_GlnQ"/>
    <property type="match status" value="1"/>
</dbReference>
<keyword evidence="8" id="KW-0472">Membrane</keyword>
<dbReference type="GO" id="GO:0015424">
    <property type="term" value="F:ABC-type amino acid transporter activity"/>
    <property type="evidence" value="ECO:0007669"/>
    <property type="project" value="InterPro"/>
</dbReference>
<evidence type="ECO:0000256" key="8">
    <source>
        <dbReference type="ARBA" id="ARBA00023136"/>
    </source>
</evidence>
<reference evidence="10 11" key="1">
    <citation type="journal article" date="2015" name="Genome Announc.">
        <title>Expanding the biotechnology potential of lactobacilli through comparative genomics of 213 strains and associated genera.</title>
        <authorList>
            <person name="Sun Z."/>
            <person name="Harris H.M."/>
            <person name="McCann A."/>
            <person name="Guo C."/>
            <person name="Argimon S."/>
            <person name="Zhang W."/>
            <person name="Yang X."/>
            <person name="Jeffery I.B."/>
            <person name="Cooney J.C."/>
            <person name="Kagawa T.F."/>
            <person name="Liu W."/>
            <person name="Song Y."/>
            <person name="Salvetti E."/>
            <person name="Wrobel A."/>
            <person name="Rasinkangas P."/>
            <person name="Parkhill J."/>
            <person name="Rea M.C."/>
            <person name="O'Sullivan O."/>
            <person name="Ritari J."/>
            <person name="Douillard F.P."/>
            <person name="Paul Ross R."/>
            <person name="Yang R."/>
            <person name="Briner A.E."/>
            <person name="Felis G.E."/>
            <person name="de Vos W.M."/>
            <person name="Barrangou R."/>
            <person name="Klaenhammer T.R."/>
            <person name="Caufield P.W."/>
            <person name="Cui Y."/>
            <person name="Zhang H."/>
            <person name="O'Toole P.W."/>
        </authorList>
    </citation>
    <scope>NUCLEOTIDE SEQUENCE [LARGE SCALE GENOMIC DNA]</scope>
    <source>
        <strain evidence="10 11">DSM 20003</strain>
    </source>
</reference>
<protein>
    <submittedName>
        <fullName evidence="10">ABC-type polar amino acid transport system, ATPase component</fullName>
    </submittedName>
</protein>
<proteinExistence type="inferred from homology"/>
<dbReference type="PANTHER" id="PTHR43166">
    <property type="entry name" value="AMINO ACID IMPORT ATP-BINDING PROTEIN"/>
    <property type="match status" value="1"/>
</dbReference>
<sequence>MTEKISLQHLSKTYGKREILKDINVTVNDGELVTLIGPSGSGKSTLIRCLNLLEAPTAGTLTFNRQKIDYKLNRFGQLTRKSEAQAAQYRTKVGMVFQQFNLFPNRSVLQNLIDGPRRILKVDRGTLEQQAVHYLTLVGLRDYQAQYPAQLSGGQKQRVAIARALMMSPEVLLFDEPTSALDPEMVNDVLRVMLRLKQAGMTMVVVTHEMAFTEQASDRVLFLEQGQIQFAGTPQALQQEPATSRVKQFVSTLDHHLAVS</sequence>
<accession>A0A0R1GZN1</accession>
<dbReference type="PANTHER" id="PTHR43166:SF9">
    <property type="entry name" value="GLUTAMATE_ASPARTATE IMPORT ATP-BINDING PROTEIN GLTL"/>
    <property type="match status" value="1"/>
</dbReference>
<dbReference type="STRING" id="1423726.FC07_GL002387"/>
<keyword evidence="4" id="KW-1003">Cell membrane</keyword>
<dbReference type="PROSITE" id="PS50893">
    <property type="entry name" value="ABC_TRANSPORTER_2"/>
    <property type="match status" value="1"/>
</dbReference>
<evidence type="ECO:0000313" key="11">
    <source>
        <dbReference type="Proteomes" id="UP000051461"/>
    </source>
</evidence>
<dbReference type="OrthoDB" id="9804199at2"/>
<dbReference type="EMBL" id="AZDA01000041">
    <property type="protein sequence ID" value="KRK39646.1"/>
    <property type="molecule type" value="Genomic_DNA"/>
</dbReference>
<dbReference type="PIRSF" id="PIRSF039085">
    <property type="entry name" value="ABC_ATPase_HisP"/>
    <property type="match status" value="1"/>
</dbReference>
<keyword evidence="5" id="KW-0547">Nucleotide-binding</keyword>
<comment type="subcellular location">
    <subcellularLocation>
        <location evidence="1">Cell membrane</location>
        <topology evidence="1">Peripheral membrane protein</topology>
    </subcellularLocation>
</comment>
<keyword evidence="3" id="KW-0813">Transport</keyword>
<feature type="domain" description="ABC transporter" evidence="9">
    <location>
        <begin position="5"/>
        <end position="250"/>
    </location>
</feature>
<evidence type="ECO:0000256" key="3">
    <source>
        <dbReference type="ARBA" id="ARBA00022448"/>
    </source>
</evidence>
<dbReference type="SUPFAM" id="SSF52540">
    <property type="entry name" value="P-loop containing nucleoside triphosphate hydrolases"/>
    <property type="match status" value="1"/>
</dbReference>
<evidence type="ECO:0000256" key="5">
    <source>
        <dbReference type="ARBA" id="ARBA00022741"/>
    </source>
</evidence>
<dbReference type="Proteomes" id="UP000051461">
    <property type="component" value="Unassembled WGS sequence"/>
</dbReference>
<evidence type="ECO:0000256" key="7">
    <source>
        <dbReference type="ARBA" id="ARBA00022970"/>
    </source>
</evidence>
<dbReference type="InterPro" id="IPR027417">
    <property type="entry name" value="P-loop_NTPase"/>
</dbReference>
<dbReference type="PROSITE" id="PS00211">
    <property type="entry name" value="ABC_TRANSPORTER_1"/>
    <property type="match status" value="1"/>
</dbReference>
<dbReference type="Pfam" id="PF00005">
    <property type="entry name" value="ABC_tran"/>
    <property type="match status" value="1"/>
</dbReference>
<dbReference type="RefSeq" id="WP_057904224.1">
    <property type="nucleotide sequence ID" value="NZ_AZDA01000041.1"/>
</dbReference>
<dbReference type="SMART" id="SM00382">
    <property type="entry name" value="AAA"/>
    <property type="match status" value="1"/>
</dbReference>
<dbReference type="InterPro" id="IPR030679">
    <property type="entry name" value="ABC_ATPase_HisP-typ"/>
</dbReference>
<evidence type="ECO:0000256" key="4">
    <source>
        <dbReference type="ARBA" id="ARBA00022475"/>
    </source>
</evidence>
<keyword evidence="11" id="KW-1185">Reference proteome</keyword>
<evidence type="ECO:0000313" key="10">
    <source>
        <dbReference type="EMBL" id="KRK39646.1"/>
    </source>
</evidence>
<evidence type="ECO:0000256" key="1">
    <source>
        <dbReference type="ARBA" id="ARBA00004202"/>
    </source>
</evidence>